<dbReference type="Gene3D" id="3.40.50.1000">
    <property type="entry name" value="HAD superfamily/HAD-like"/>
    <property type="match status" value="1"/>
</dbReference>
<proteinExistence type="inferred from homology"/>
<dbReference type="InterPro" id="IPR051600">
    <property type="entry name" value="Beta-PGM-like"/>
</dbReference>
<dbReference type="RefSeq" id="WP_308990899.1">
    <property type="nucleotide sequence ID" value="NZ_CP155618.1"/>
</dbReference>
<dbReference type="Proteomes" id="UP001224325">
    <property type="component" value="Chromosome"/>
</dbReference>
<evidence type="ECO:0000313" key="5">
    <source>
        <dbReference type="EMBL" id="XBL12671.1"/>
    </source>
</evidence>
<dbReference type="PANTHER" id="PTHR46193:SF10">
    <property type="entry name" value="6-PHOSPHOGLUCONATE PHOSPHATASE"/>
    <property type="match status" value="1"/>
</dbReference>
<protein>
    <submittedName>
        <fullName evidence="5">HAD family hydrolase</fullName>
        <ecNumber evidence="5">3.1.3.-</ecNumber>
    </submittedName>
</protein>
<organism evidence="5 6">
    <name type="scientific">Mariniflexile litorale</name>
    <dbReference type="NCBI Taxonomy" id="3045158"/>
    <lineage>
        <taxon>Bacteria</taxon>
        <taxon>Pseudomonadati</taxon>
        <taxon>Bacteroidota</taxon>
        <taxon>Flavobacteriia</taxon>
        <taxon>Flavobacteriales</taxon>
        <taxon>Flavobacteriaceae</taxon>
        <taxon>Mariniflexile</taxon>
    </lineage>
</organism>
<dbReference type="InterPro" id="IPR023214">
    <property type="entry name" value="HAD_sf"/>
</dbReference>
<dbReference type="AlphaFoldDB" id="A0AAU7EB91"/>
<accession>A0AAU7EB91</accession>
<keyword evidence="3" id="KW-0479">Metal-binding</keyword>
<dbReference type="Pfam" id="PF00702">
    <property type="entry name" value="Hydrolase"/>
    <property type="match status" value="1"/>
</dbReference>
<keyword evidence="6" id="KW-1185">Reference proteome</keyword>
<dbReference type="Gene3D" id="1.10.150.240">
    <property type="entry name" value="Putative phosphatase, domain 2"/>
    <property type="match status" value="1"/>
</dbReference>
<dbReference type="KEGG" id="mlil:QLS71_010000"/>
<evidence type="ECO:0000256" key="4">
    <source>
        <dbReference type="ARBA" id="ARBA00022842"/>
    </source>
</evidence>
<dbReference type="EC" id="3.1.3.-" evidence="5"/>
<name>A0AAU7EB91_9FLAO</name>
<reference evidence="5" key="1">
    <citation type="submission" date="2024-04" db="EMBL/GenBank/DDBJ databases">
        <title>Mariniflexile litorale, isolated from the shallow sediments of the Sea of Japan.</title>
        <authorList>
            <person name="Romanenko L."/>
            <person name="Isaeva M."/>
        </authorList>
    </citation>
    <scope>NUCLEOTIDE SEQUENCE [LARGE SCALE GENOMIC DNA]</scope>
    <source>
        <strain evidence="5">KMM 9835</strain>
    </source>
</reference>
<dbReference type="InterPro" id="IPR023198">
    <property type="entry name" value="PGP-like_dom2"/>
</dbReference>
<dbReference type="SFLD" id="SFLDS00003">
    <property type="entry name" value="Haloacid_Dehalogenase"/>
    <property type="match status" value="1"/>
</dbReference>
<dbReference type="EMBL" id="CP155618">
    <property type="protein sequence ID" value="XBL12671.1"/>
    <property type="molecule type" value="Genomic_DNA"/>
</dbReference>
<comment type="cofactor">
    <cofactor evidence="1">
        <name>Mg(2+)</name>
        <dbReference type="ChEBI" id="CHEBI:18420"/>
    </cofactor>
</comment>
<gene>
    <name evidence="5" type="ORF">QLS71_010000</name>
</gene>
<dbReference type="GO" id="GO:0046872">
    <property type="term" value="F:metal ion binding"/>
    <property type="evidence" value="ECO:0007669"/>
    <property type="project" value="UniProtKB-KW"/>
</dbReference>
<dbReference type="NCBIfam" id="TIGR01509">
    <property type="entry name" value="HAD-SF-IA-v3"/>
    <property type="match status" value="1"/>
</dbReference>
<evidence type="ECO:0000313" key="6">
    <source>
        <dbReference type="Proteomes" id="UP001224325"/>
    </source>
</evidence>
<sequence length="217" mass="24261">MSKYKCIIFDCDGVLVDSEPISIQILVDMANGYGANIDLAYGMKHFKGSFFDACKNKIAQLTNRPIPDSFQEDYRKQSFEAFKKNMQPVKGVKNVLTNLNLPFCVASSGPEDKIRLNLGLAGLLPYFENKIFSCYTINKWKPDPAVFLWAAETMGFKPNECLVIEDSLSGVRAANAGGFDVFGFTAHDYNDELKNEATKTFDSMDGLLEMIYVSSYT</sequence>
<keyword evidence="5" id="KW-0378">Hydrolase</keyword>
<comment type="similarity">
    <text evidence="2">Belongs to the HAD-like hydrolase superfamily. CbbY/CbbZ/Gph/YieH family.</text>
</comment>
<dbReference type="SUPFAM" id="SSF56784">
    <property type="entry name" value="HAD-like"/>
    <property type="match status" value="1"/>
</dbReference>
<dbReference type="GO" id="GO:0016787">
    <property type="term" value="F:hydrolase activity"/>
    <property type="evidence" value="ECO:0007669"/>
    <property type="project" value="UniProtKB-KW"/>
</dbReference>
<keyword evidence="4" id="KW-0460">Magnesium</keyword>
<dbReference type="PANTHER" id="PTHR46193">
    <property type="entry name" value="6-PHOSPHOGLUCONATE PHOSPHATASE"/>
    <property type="match status" value="1"/>
</dbReference>
<dbReference type="InterPro" id="IPR006439">
    <property type="entry name" value="HAD-SF_hydro_IA"/>
</dbReference>
<dbReference type="CDD" id="cd07526">
    <property type="entry name" value="HAD_BPGM_like"/>
    <property type="match status" value="1"/>
</dbReference>
<dbReference type="InterPro" id="IPR036412">
    <property type="entry name" value="HAD-like_sf"/>
</dbReference>
<evidence type="ECO:0000256" key="2">
    <source>
        <dbReference type="ARBA" id="ARBA00006171"/>
    </source>
</evidence>
<dbReference type="PRINTS" id="PR00413">
    <property type="entry name" value="HADHALOGNASE"/>
</dbReference>
<evidence type="ECO:0000256" key="3">
    <source>
        <dbReference type="ARBA" id="ARBA00022723"/>
    </source>
</evidence>
<evidence type="ECO:0000256" key="1">
    <source>
        <dbReference type="ARBA" id="ARBA00001946"/>
    </source>
</evidence>
<dbReference type="SFLD" id="SFLDG01129">
    <property type="entry name" value="C1.5:_HAD__Beta-PGM__Phosphata"/>
    <property type="match status" value="1"/>
</dbReference>